<dbReference type="EMBL" id="CADCTK010000066">
    <property type="protein sequence ID" value="CAA9215283.1"/>
    <property type="molecule type" value="Genomic_DNA"/>
</dbReference>
<reference evidence="1" key="1">
    <citation type="submission" date="2020-02" db="EMBL/GenBank/DDBJ databases">
        <authorList>
            <person name="Meier V. D."/>
        </authorList>
    </citation>
    <scope>NUCLEOTIDE SEQUENCE</scope>
    <source>
        <strain evidence="1">AVDCRST_MAG26</strain>
    </source>
</reference>
<sequence>MCQHGLTFQGNTMVQRHDSTPAQRVQAVCQMRAHAGDYGLVTRLSRDLGVSRQTLYTWLEHGSSAMEAAFGPGPAAPTVTTALARPILTLLVEGHASVRGIQACLRATTGQQVSVGTISAVIREAHRRALAWMSTHAPPTSRAIALDEIYGRRRRGAYLNVVDLDSWAVWAAEGPLPVDTDTWTLVLWETQARGLRWHATVSDGAPAMQQACRVVDPDGQHGRDVWHLLHTCSQVQGRIDRVVASLEAQVATAQRYVARVAAGERPRGRQPVALEPTHAAQLTTARQTAQALRTLTGDLHALLEVVVLRPTGVVDAVTRQDDLDALLVLLGEVRDGAAAGQGAHLHSLHTTLTRALPAALAFVAGVERVQQDLHGVVGTAGLALLAWAWQRRGILGPGTEQVVAGLPEAWRQAARVLMTTWDGVARASSAVEGWHSIVRPHLAVHRTLSAGLLAVLAVWHNHRVFTRGAHRGASPLQLSGMAEAPSDWLVALGYPPPMPALAPAAAPAAPQVAMAA</sequence>
<gene>
    <name evidence="1" type="ORF">AVDCRST_MAG26-285</name>
</gene>
<name>A0A6J4H9K0_9CHLR</name>
<evidence type="ECO:0000313" key="1">
    <source>
        <dbReference type="EMBL" id="CAA9215283.1"/>
    </source>
</evidence>
<organism evidence="1">
    <name type="scientific">uncultured Chloroflexia bacterium</name>
    <dbReference type="NCBI Taxonomy" id="1672391"/>
    <lineage>
        <taxon>Bacteria</taxon>
        <taxon>Bacillati</taxon>
        <taxon>Chloroflexota</taxon>
        <taxon>Chloroflexia</taxon>
        <taxon>environmental samples</taxon>
    </lineage>
</organism>
<proteinExistence type="predicted"/>
<accession>A0A6J4H9K0</accession>
<dbReference type="AlphaFoldDB" id="A0A6J4H9K0"/>
<protein>
    <submittedName>
        <fullName evidence="1">Uncharacterized protein</fullName>
    </submittedName>
</protein>